<gene>
    <name evidence="3" type="ORF">RIF29_20454</name>
</gene>
<comment type="caution">
    <text evidence="3">The sequence shown here is derived from an EMBL/GenBank/DDBJ whole genome shotgun (WGS) entry which is preliminary data.</text>
</comment>
<proteinExistence type="predicted"/>
<dbReference type="GO" id="GO:0008289">
    <property type="term" value="F:lipid binding"/>
    <property type="evidence" value="ECO:0007669"/>
    <property type="project" value="InterPro"/>
</dbReference>
<dbReference type="InterPro" id="IPR019557">
    <property type="entry name" value="AminoTfrase-like_pln_mobile"/>
</dbReference>
<keyword evidence="4" id="KW-1185">Reference proteome</keyword>
<feature type="region of interest" description="Disordered" evidence="1">
    <location>
        <begin position="618"/>
        <end position="660"/>
    </location>
</feature>
<evidence type="ECO:0000259" key="2">
    <source>
        <dbReference type="Pfam" id="PF10536"/>
    </source>
</evidence>
<dbReference type="GO" id="GO:0010073">
    <property type="term" value="P:meristem maintenance"/>
    <property type="evidence" value="ECO:0007669"/>
    <property type="project" value="InterPro"/>
</dbReference>
<dbReference type="Pfam" id="PF01237">
    <property type="entry name" value="Oxysterol_BP"/>
    <property type="match status" value="1"/>
</dbReference>
<dbReference type="Proteomes" id="UP001372338">
    <property type="component" value="Unassembled WGS sequence"/>
</dbReference>
<feature type="domain" description="Aminotransferase-like plant mobile" evidence="2">
    <location>
        <begin position="88"/>
        <end position="447"/>
    </location>
</feature>
<dbReference type="InterPro" id="IPR000648">
    <property type="entry name" value="Oxysterol-bd"/>
</dbReference>
<feature type="compositionally biased region" description="Basic residues" evidence="1">
    <location>
        <begin position="462"/>
        <end position="471"/>
    </location>
</feature>
<sequence>MNEALESIMDVRDDFMISPAGDSEPTFRTAHFLKPIANSIDGQVPEITEPKEWPLKFHFNGWHYSSKKWVGWLNALYPKFESLWKKVGIFEAIMSTRYKLVKSQNLAFGVAEKWCSKTNTFLFPWGEATITLEDVMVLGGYTVVGDSVFTPLKRIEMKEIEKQLIQARKEPWKTKRGKASASAWMNIFINSGSEIEHEAFITTWLSMFVFPYKGFINKDVFPIAIHLARGNTIALAPAVLACIYEDLSCLKQTLVHLTKGPVVSEVDLELTLQSPFYLVQIWLWERFKNLQPEPNLINNGDPVLARWHKVKALAVDDVRLALNLAMDDFVWRPYVRYAAMPRVFYPENEIWVINFDSDLDKVLLSFVSFLRASELVGIGSIIKQYLPHRVAMQFGLDQDVPGRVPRFNQTKAIAWENYCRPICDGNLYIPSKLFEADVSTGYAMWWKKSVLDHLDSVKSIGRQKRSARRSSKQGTRASKANRSSDDDDVLPGFRPKHVSIMISGKGCDDGSKARKGDIDVDVLGGLEANGKIDADYPAGFSPQYKSLNHYNSAKNCKAVLEENQSGGISRSLGIRSYEYEQFSKECSSVSTSESNHGAVKKILPLAKLYEKDNIEGSIEGLEEDSEDANGSKRSRLSSDSASLYGTQEADHIDSSETNVDELEQRINKLEAELEERLEKVKRETAKLIKARSSSSATRFTEGSLHTHARNAPSTSSADFFYSETPIPFFPLPLLSCLLHLPSGAWFVVLTFMLQAVCFMLCRSSLLVHQSRVAGTVPCLQHHHLSHSPFFSCHSLFCRPKITHGATSNSFDRDFATSGMNLVISVVAPRGVAKLLTQSDRSWWLMVKCVKPEAVLQACNANGGACHLLCFLSMERLSDFQACAEMFIPVAAATAIILKLVGEPLPGIEVKESWRVADIPIKDKFQYTYFAHKINSFDTAPKKLLASDSRLRPDRLALEKGNLSTSGYEKSR</sequence>
<organism evidence="3 4">
    <name type="scientific">Crotalaria pallida</name>
    <name type="common">Smooth rattlebox</name>
    <name type="synonym">Crotalaria striata</name>
    <dbReference type="NCBI Taxonomy" id="3830"/>
    <lineage>
        <taxon>Eukaryota</taxon>
        <taxon>Viridiplantae</taxon>
        <taxon>Streptophyta</taxon>
        <taxon>Embryophyta</taxon>
        <taxon>Tracheophyta</taxon>
        <taxon>Spermatophyta</taxon>
        <taxon>Magnoliopsida</taxon>
        <taxon>eudicotyledons</taxon>
        <taxon>Gunneridae</taxon>
        <taxon>Pentapetalae</taxon>
        <taxon>rosids</taxon>
        <taxon>fabids</taxon>
        <taxon>Fabales</taxon>
        <taxon>Fabaceae</taxon>
        <taxon>Papilionoideae</taxon>
        <taxon>50 kb inversion clade</taxon>
        <taxon>genistoids sensu lato</taxon>
        <taxon>core genistoids</taxon>
        <taxon>Crotalarieae</taxon>
        <taxon>Crotalaria</taxon>
    </lineage>
</organism>
<dbReference type="Pfam" id="PF10536">
    <property type="entry name" value="PMD"/>
    <property type="match status" value="1"/>
</dbReference>
<feature type="region of interest" description="Disordered" evidence="1">
    <location>
        <begin position="462"/>
        <end position="492"/>
    </location>
</feature>
<evidence type="ECO:0000313" key="3">
    <source>
        <dbReference type="EMBL" id="KAK7267775.1"/>
    </source>
</evidence>
<evidence type="ECO:0000313" key="4">
    <source>
        <dbReference type="Proteomes" id="UP001372338"/>
    </source>
</evidence>
<dbReference type="InterPro" id="IPR044824">
    <property type="entry name" value="MAIN-like"/>
</dbReference>
<dbReference type="PANTHER" id="PTHR46033:SF67">
    <property type="entry name" value="AMINOTRANSFERASE-LIKE, PLANT MOBILE DOMAIN FAMILY PROTEIN"/>
    <property type="match status" value="1"/>
</dbReference>
<name>A0AAN9I8P7_CROPI</name>
<protein>
    <recommendedName>
        <fullName evidence="2">Aminotransferase-like plant mobile domain-containing protein</fullName>
    </recommendedName>
</protein>
<dbReference type="PANTHER" id="PTHR46033">
    <property type="entry name" value="PROTEIN MAIN-LIKE 2"/>
    <property type="match status" value="1"/>
</dbReference>
<evidence type="ECO:0000256" key="1">
    <source>
        <dbReference type="SAM" id="MobiDB-lite"/>
    </source>
</evidence>
<reference evidence="3 4" key="1">
    <citation type="submission" date="2024-01" db="EMBL/GenBank/DDBJ databases">
        <title>The genomes of 5 underutilized Papilionoideae crops provide insights into root nodulation and disease resistanc.</title>
        <authorList>
            <person name="Yuan L."/>
        </authorList>
    </citation>
    <scope>NUCLEOTIDE SEQUENCE [LARGE SCALE GENOMIC DNA]</scope>
    <source>
        <strain evidence="3">ZHUSHIDOU_FW_LH</strain>
        <tissue evidence="3">Leaf</tissue>
    </source>
</reference>
<dbReference type="EMBL" id="JAYWIO010000004">
    <property type="protein sequence ID" value="KAK7267775.1"/>
    <property type="molecule type" value="Genomic_DNA"/>
</dbReference>
<accession>A0AAN9I8P7</accession>
<dbReference type="AlphaFoldDB" id="A0AAN9I8P7"/>